<accession>A0A518G3S2</accession>
<dbReference type="InterPro" id="IPR039425">
    <property type="entry name" value="RNA_pol_sigma-70-like"/>
</dbReference>
<dbReference type="PANTHER" id="PTHR43133:SF8">
    <property type="entry name" value="RNA POLYMERASE SIGMA FACTOR HI_1459-RELATED"/>
    <property type="match status" value="1"/>
</dbReference>
<dbReference type="PANTHER" id="PTHR43133">
    <property type="entry name" value="RNA POLYMERASE ECF-TYPE SIGMA FACTO"/>
    <property type="match status" value="1"/>
</dbReference>
<keyword evidence="1" id="KW-0805">Transcription regulation</keyword>
<proteinExistence type="predicted"/>
<dbReference type="GO" id="GO:0003677">
    <property type="term" value="F:DNA binding"/>
    <property type="evidence" value="ECO:0007669"/>
    <property type="project" value="UniProtKB-KW"/>
</dbReference>
<dbReference type="EMBL" id="CP036298">
    <property type="protein sequence ID" value="QDV23215.1"/>
    <property type="molecule type" value="Genomic_DNA"/>
</dbReference>
<protein>
    <submittedName>
        <fullName evidence="6">RNA polymerase sigma factor</fullName>
    </submittedName>
</protein>
<dbReference type="SUPFAM" id="SSF88946">
    <property type="entry name" value="Sigma2 domain of RNA polymerase sigma factors"/>
    <property type="match status" value="1"/>
</dbReference>
<dbReference type="OrthoDB" id="258490at2"/>
<evidence type="ECO:0000313" key="6">
    <source>
        <dbReference type="EMBL" id="QDV23215.1"/>
    </source>
</evidence>
<evidence type="ECO:0000259" key="5">
    <source>
        <dbReference type="Pfam" id="PF04542"/>
    </source>
</evidence>
<gene>
    <name evidence="6" type="ORF">Q31a_15130</name>
</gene>
<keyword evidence="3" id="KW-0238">DNA-binding</keyword>
<evidence type="ECO:0000256" key="2">
    <source>
        <dbReference type="ARBA" id="ARBA00023082"/>
    </source>
</evidence>
<dbReference type="AlphaFoldDB" id="A0A518G3S2"/>
<sequence>MSQWPETSVSLILRIRDSLDALAWTQFMAIYEPVVYRLARRRGLQHADAEDLCQRVFMSVARAVEDWEVQEDGPQFRNWLGRVTRNAILNALTRVKPDRAAGGSSAADLLLEIPDGEDLTTAILNESCMEAFRWAAKQVQGEFNISTWAMFHETTIGGRSIADVAAELGSSSGAIYIARCRVMRRIKDKVNEVSDFWNMES</sequence>
<dbReference type="InterPro" id="IPR013325">
    <property type="entry name" value="RNA_pol_sigma_r2"/>
</dbReference>
<evidence type="ECO:0000313" key="7">
    <source>
        <dbReference type="Proteomes" id="UP000318017"/>
    </source>
</evidence>
<keyword evidence="2" id="KW-0731">Sigma factor</keyword>
<evidence type="ECO:0000256" key="1">
    <source>
        <dbReference type="ARBA" id="ARBA00023015"/>
    </source>
</evidence>
<evidence type="ECO:0000256" key="3">
    <source>
        <dbReference type="ARBA" id="ARBA00023125"/>
    </source>
</evidence>
<keyword evidence="4" id="KW-0804">Transcription</keyword>
<dbReference type="Pfam" id="PF04542">
    <property type="entry name" value="Sigma70_r2"/>
    <property type="match status" value="1"/>
</dbReference>
<dbReference type="Proteomes" id="UP000318017">
    <property type="component" value="Chromosome"/>
</dbReference>
<organism evidence="6 7">
    <name type="scientific">Aureliella helgolandensis</name>
    <dbReference type="NCBI Taxonomy" id="2527968"/>
    <lineage>
        <taxon>Bacteria</taxon>
        <taxon>Pseudomonadati</taxon>
        <taxon>Planctomycetota</taxon>
        <taxon>Planctomycetia</taxon>
        <taxon>Pirellulales</taxon>
        <taxon>Pirellulaceae</taxon>
        <taxon>Aureliella</taxon>
    </lineage>
</organism>
<dbReference type="GO" id="GO:0006352">
    <property type="term" value="P:DNA-templated transcription initiation"/>
    <property type="evidence" value="ECO:0007669"/>
    <property type="project" value="InterPro"/>
</dbReference>
<dbReference type="InterPro" id="IPR014284">
    <property type="entry name" value="RNA_pol_sigma-70_dom"/>
</dbReference>
<dbReference type="RefSeq" id="WP_145075924.1">
    <property type="nucleotide sequence ID" value="NZ_CP036298.1"/>
</dbReference>
<reference evidence="6 7" key="1">
    <citation type="submission" date="2019-02" db="EMBL/GenBank/DDBJ databases">
        <title>Deep-cultivation of Planctomycetes and their phenomic and genomic characterization uncovers novel biology.</title>
        <authorList>
            <person name="Wiegand S."/>
            <person name="Jogler M."/>
            <person name="Boedeker C."/>
            <person name="Pinto D."/>
            <person name="Vollmers J."/>
            <person name="Rivas-Marin E."/>
            <person name="Kohn T."/>
            <person name="Peeters S.H."/>
            <person name="Heuer A."/>
            <person name="Rast P."/>
            <person name="Oberbeckmann S."/>
            <person name="Bunk B."/>
            <person name="Jeske O."/>
            <person name="Meyerdierks A."/>
            <person name="Storesund J.E."/>
            <person name="Kallscheuer N."/>
            <person name="Luecker S."/>
            <person name="Lage O.M."/>
            <person name="Pohl T."/>
            <person name="Merkel B.J."/>
            <person name="Hornburger P."/>
            <person name="Mueller R.-W."/>
            <person name="Bruemmer F."/>
            <person name="Labrenz M."/>
            <person name="Spormann A.M."/>
            <person name="Op den Camp H."/>
            <person name="Overmann J."/>
            <person name="Amann R."/>
            <person name="Jetten M.S.M."/>
            <person name="Mascher T."/>
            <person name="Medema M.H."/>
            <person name="Devos D.P."/>
            <person name="Kaster A.-K."/>
            <person name="Ovreas L."/>
            <person name="Rohde M."/>
            <person name="Galperin M.Y."/>
            <person name="Jogler C."/>
        </authorList>
    </citation>
    <scope>NUCLEOTIDE SEQUENCE [LARGE SCALE GENOMIC DNA]</scope>
    <source>
        <strain evidence="6 7">Q31a</strain>
    </source>
</reference>
<evidence type="ECO:0000256" key="4">
    <source>
        <dbReference type="ARBA" id="ARBA00023163"/>
    </source>
</evidence>
<keyword evidence="7" id="KW-1185">Reference proteome</keyword>
<name>A0A518G3S2_9BACT</name>
<dbReference type="Gene3D" id="1.10.1740.10">
    <property type="match status" value="1"/>
</dbReference>
<feature type="domain" description="RNA polymerase sigma-70 region 2" evidence="5">
    <location>
        <begin position="31"/>
        <end position="94"/>
    </location>
</feature>
<dbReference type="GO" id="GO:0016987">
    <property type="term" value="F:sigma factor activity"/>
    <property type="evidence" value="ECO:0007669"/>
    <property type="project" value="UniProtKB-KW"/>
</dbReference>
<dbReference type="InterPro" id="IPR007627">
    <property type="entry name" value="RNA_pol_sigma70_r2"/>
</dbReference>
<dbReference type="NCBIfam" id="TIGR02937">
    <property type="entry name" value="sigma70-ECF"/>
    <property type="match status" value="1"/>
</dbReference>
<dbReference type="KEGG" id="ahel:Q31a_15130"/>